<sequence length="68" mass="8065">MQNYTLTIKRNTRIVNGIKIFWPTHSNITIGRGNQVCMWNIFSGLCELFKEVTMYHDMCFFKFSIILV</sequence>
<protein>
    <submittedName>
        <fullName evidence="1">Uncharacterized protein</fullName>
    </submittedName>
</protein>
<evidence type="ECO:0000313" key="1">
    <source>
        <dbReference type="EMBL" id="TDS05981.1"/>
    </source>
</evidence>
<name>A0A4R7CQB2_9SPHI</name>
<organism evidence="1 2">
    <name type="scientific">Sphingobacterium paludis</name>
    <dbReference type="NCBI Taxonomy" id="1476465"/>
    <lineage>
        <taxon>Bacteria</taxon>
        <taxon>Pseudomonadati</taxon>
        <taxon>Bacteroidota</taxon>
        <taxon>Sphingobacteriia</taxon>
        <taxon>Sphingobacteriales</taxon>
        <taxon>Sphingobacteriaceae</taxon>
        <taxon>Sphingobacterium</taxon>
    </lineage>
</organism>
<keyword evidence="2" id="KW-1185">Reference proteome</keyword>
<dbReference type="EMBL" id="SNZV01000017">
    <property type="protein sequence ID" value="TDS05981.1"/>
    <property type="molecule type" value="Genomic_DNA"/>
</dbReference>
<reference evidence="1 2" key="1">
    <citation type="submission" date="2019-03" db="EMBL/GenBank/DDBJ databases">
        <title>Genomic Encyclopedia of Type Strains, Phase III (KMG-III): the genomes of soil and plant-associated and newly described type strains.</title>
        <authorList>
            <person name="Whitman W."/>
        </authorList>
    </citation>
    <scope>NUCLEOTIDE SEQUENCE [LARGE SCALE GENOMIC DNA]</scope>
    <source>
        <strain evidence="1 2">CGMCC 1.12801</strain>
    </source>
</reference>
<dbReference type="AlphaFoldDB" id="A0A4R7CQB2"/>
<gene>
    <name evidence="1" type="ORF">B0I21_1171</name>
</gene>
<accession>A0A4R7CQB2</accession>
<comment type="caution">
    <text evidence="1">The sequence shown here is derived from an EMBL/GenBank/DDBJ whole genome shotgun (WGS) entry which is preliminary data.</text>
</comment>
<evidence type="ECO:0000313" key="2">
    <source>
        <dbReference type="Proteomes" id="UP000294752"/>
    </source>
</evidence>
<dbReference type="Proteomes" id="UP000294752">
    <property type="component" value="Unassembled WGS sequence"/>
</dbReference>
<proteinExistence type="predicted"/>